<evidence type="ECO:0000256" key="1">
    <source>
        <dbReference type="ARBA" id="ARBA00022670"/>
    </source>
</evidence>
<dbReference type="Pfam" id="PF01435">
    <property type="entry name" value="Peptidase_M48"/>
    <property type="match status" value="2"/>
</dbReference>
<protein>
    <submittedName>
        <fullName evidence="9">M48 family metallopeptidase</fullName>
    </submittedName>
</protein>
<comment type="caution">
    <text evidence="9">The sequence shown here is derived from an EMBL/GenBank/DDBJ whole genome shotgun (WGS) entry which is preliminary data.</text>
</comment>
<evidence type="ECO:0000313" key="9">
    <source>
        <dbReference type="EMBL" id="MDT9599653.1"/>
    </source>
</evidence>
<dbReference type="InterPro" id="IPR001478">
    <property type="entry name" value="PDZ"/>
</dbReference>
<comment type="similarity">
    <text evidence="6">Belongs to the peptidase M48 family.</text>
</comment>
<keyword evidence="4 6" id="KW-0862">Zinc</keyword>
<dbReference type="Gene3D" id="2.30.42.10">
    <property type="match status" value="1"/>
</dbReference>
<accession>A0ABU3Q9I3</accession>
<feature type="domain" description="PDZ" evidence="8">
    <location>
        <begin position="91"/>
        <end position="115"/>
    </location>
</feature>
<reference evidence="9 10" key="1">
    <citation type="submission" date="2023-05" db="EMBL/GenBank/DDBJ databases">
        <authorList>
            <person name="Guo Y."/>
        </authorList>
    </citation>
    <scope>NUCLEOTIDE SEQUENCE [LARGE SCALE GENOMIC DNA]</scope>
    <source>
        <strain evidence="9 10">GR2756</strain>
    </source>
</reference>
<evidence type="ECO:0000256" key="5">
    <source>
        <dbReference type="ARBA" id="ARBA00023049"/>
    </source>
</evidence>
<evidence type="ECO:0000256" key="6">
    <source>
        <dbReference type="RuleBase" id="RU003983"/>
    </source>
</evidence>
<keyword evidence="7" id="KW-0732">Signal</keyword>
<dbReference type="Pfam" id="PF17820">
    <property type="entry name" value="PDZ_6"/>
    <property type="match status" value="1"/>
</dbReference>
<comment type="cofactor">
    <cofactor evidence="6">
        <name>Zn(2+)</name>
        <dbReference type="ChEBI" id="CHEBI:29105"/>
    </cofactor>
    <text evidence="6">Binds 1 zinc ion per subunit.</text>
</comment>
<evidence type="ECO:0000256" key="4">
    <source>
        <dbReference type="ARBA" id="ARBA00022833"/>
    </source>
</evidence>
<dbReference type="InterPro" id="IPR041489">
    <property type="entry name" value="PDZ_6"/>
</dbReference>
<dbReference type="RefSeq" id="WP_315726743.1">
    <property type="nucleotide sequence ID" value="NZ_JAVUPU010000005.1"/>
</dbReference>
<dbReference type="PANTHER" id="PTHR22726">
    <property type="entry name" value="METALLOENDOPEPTIDASE OMA1"/>
    <property type="match status" value="1"/>
</dbReference>
<keyword evidence="5 6" id="KW-0482">Metalloprotease</keyword>
<gene>
    <name evidence="9" type="ORF">RQX22_11895</name>
</gene>
<organism evidence="9 10">
    <name type="scientific">Sphingosinicella rhizophila</name>
    <dbReference type="NCBI Taxonomy" id="3050082"/>
    <lineage>
        <taxon>Bacteria</taxon>
        <taxon>Pseudomonadati</taxon>
        <taxon>Pseudomonadota</taxon>
        <taxon>Alphaproteobacteria</taxon>
        <taxon>Sphingomonadales</taxon>
        <taxon>Sphingosinicellaceae</taxon>
        <taxon>Sphingosinicella</taxon>
    </lineage>
</organism>
<keyword evidence="3 6" id="KW-0378">Hydrolase</keyword>
<dbReference type="SUPFAM" id="SSF50156">
    <property type="entry name" value="PDZ domain-like"/>
    <property type="match status" value="1"/>
</dbReference>
<sequence length="318" mass="34270">MNRLILFLSSILLVPAAMVSAQAGESAQGSSLRAEDLRVAAVAYRLALGGAPDCPADFPLTGMLLHHLAEYAPDDQPRAIALYQVDRGPGVLAVVAGGPAARAGLMPGDVILAVNKVPFPAPVLIAAETKRKIWRKMVEASEAQLEDQLRLGPVRLDILRAGAESVVMLDSIPACPARVRLARSNQLNAFADGKYVTATTALLDFVRNDDELAIALAHEMAHNILAHPALLDEQGVPRRGMMRGFGGNAKRVWATEAEADRFSIALAWRAGFDVSAAIPFWRRLYASRNRLPQIFRTHPSLGAREKIVNEAIAALPSR</sequence>
<keyword evidence="2" id="KW-0479">Metal-binding</keyword>
<proteinExistence type="inferred from homology"/>
<feature type="signal peptide" evidence="7">
    <location>
        <begin position="1"/>
        <end position="23"/>
    </location>
</feature>
<evidence type="ECO:0000256" key="3">
    <source>
        <dbReference type="ARBA" id="ARBA00022801"/>
    </source>
</evidence>
<feature type="chain" id="PRO_5046432879" evidence="7">
    <location>
        <begin position="24"/>
        <end position="318"/>
    </location>
</feature>
<evidence type="ECO:0000313" key="10">
    <source>
        <dbReference type="Proteomes" id="UP001259572"/>
    </source>
</evidence>
<dbReference type="Proteomes" id="UP001259572">
    <property type="component" value="Unassembled WGS sequence"/>
</dbReference>
<dbReference type="PROSITE" id="PS50106">
    <property type="entry name" value="PDZ"/>
    <property type="match status" value="1"/>
</dbReference>
<evidence type="ECO:0000256" key="2">
    <source>
        <dbReference type="ARBA" id="ARBA00022723"/>
    </source>
</evidence>
<dbReference type="InterPro" id="IPR036034">
    <property type="entry name" value="PDZ_sf"/>
</dbReference>
<evidence type="ECO:0000259" key="8">
    <source>
        <dbReference type="PROSITE" id="PS50106"/>
    </source>
</evidence>
<dbReference type="InterPro" id="IPR051156">
    <property type="entry name" value="Mito/Outer_Membr_Metalloprot"/>
</dbReference>
<dbReference type="Gene3D" id="3.30.2010.10">
    <property type="entry name" value="Metalloproteases ('zincins'), catalytic domain"/>
    <property type="match status" value="1"/>
</dbReference>
<dbReference type="EMBL" id="JAVUPU010000005">
    <property type="protein sequence ID" value="MDT9599653.1"/>
    <property type="molecule type" value="Genomic_DNA"/>
</dbReference>
<keyword evidence="10" id="KW-1185">Reference proteome</keyword>
<evidence type="ECO:0000256" key="7">
    <source>
        <dbReference type="SAM" id="SignalP"/>
    </source>
</evidence>
<name>A0ABU3Q9I3_9SPHN</name>
<dbReference type="PANTHER" id="PTHR22726:SF18">
    <property type="entry name" value="PEPTIDASE M48 DOMAIN-CONTAINING PROTEIN"/>
    <property type="match status" value="1"/>
</dbReference>
<keyword evidence="1 6" id="KW-0645">Protease</keyword>
<dbReference type="InterPro" id="IPR001915">
    <property type="entry name" value="Peptidase_M48"/>
</dbReference>